<keyword evidence="5 8" id="KW-0472">Membrane</keyword>
<keyword evidence="6" id="KW-0675">Receptor</keyword>
<reference evidence="10" key="1">
    <citation type="submission" date="2025-08" db="UniProtKB">
        <authorList>
            <consortium name="RefSeq"/>
        </authorList>
    </citation>
    <scope>IDENTIFICATION</scope>
    <source>
        <strain evidence="10">OHB3-1</strain>
    </source>
</reference>
<evidence type="ECO:0000256" key="6">
    <source>
        <dbReference type="ARBA" id="ARBA00023170"/>
    </source>
</evidence>
<evidence type="ECO:0000256" key="1">
    <source>
        <dbReference type="ARBA" id="ARBA00004479"/>
    </source>
</evidence>
<dbReference type="SUPFAM" id="SSF52058">
    <property type="entry name" value="L domain-like"/>
    <property type="match status" value="1"/>
</dbReference>
<dbReference type="PANTHER" id="PTHR48063">
    <property type="entry name" value="LRR RECEPTOR-LIKE KINASE"/>
    <property type="match status" value="1"/>
</dbReference>
<evidence type="ECO:0000256" key="7">
    <source>
        <dbReference type="ARBA" id="ARBA00023180"/>
    </source>
</evidence>
<dbReference type="GO" id="GO:0016020">
    <property type="term" value="C:membrane"/>
    <property type="evidence" value="ECO:0007669"/>
    <property type="project" value="UniProtKB-SubCell"/>
</dbReference>
<evidence type="ECO:0000256" key="4">
    <source>
        <dbReference type="ARBA" id="ARBA00022989"/>
    </source>
</evidence>
<dbReference type="RefSeq" id="XP_022154604.1">
    <property type="nucleotide sequence ID" value="XM_022298912.1"/>
</dbReference>
<dbReference type="OrthoDB" id="1435759at2759"/>
<accession>A0A6J1DMM0</accession>
<evidence type="ECO:0000256" key="8">
    <source>
        <dbReference type="SAM" id="Phobius"/>
    </source>
</evidence>
<name>A0A6J1DMM0_MOMCH</name>
<evidence type="ECO:0000256" key="5">
    <source>
        <dbReference type="ARBA" id="ARBA00023136"/>
    </source>
</evidence>
<organism evidence="9 10">
    <name type="scientific">Momordica charantia</name>
    <name type="common">Bitter gourd</name>
    <name type="synonym">Balsam pear</name>
    <dbReference type="NCBI Taxonomy" id="3673"/>
    <lineage>
        <taxon>Eukaryota</taxon>
        <taxon>Viridiplantae</taxon>
        <taxon>Streptophyta</taxon>
        <taxon>Embryophyta</taxon>
        <taxon>Tracheophyta</taxon>
        <taxon>Spermatophyta</taxon>
        <taxon>Magnoliopsida</taxon>
        <taxon>eudicotyledons</taxon>
        <taxon>Gunneridae</taxon>
        <taxon>Pentapetalae</taxon>
        <taxon>rosids</taxon>
        <taxon>fabids</taxon>
        <taxon>Cucurbitales</taxon>
        <taxon>Cucurbitaceae</taxon>
        <taxon>Momordiceae</taxon>
        <taxon>Momordica</taxon>
    </lineage>
</organism>
<gene>
    <name evidence="10" type="primary">LOC111021826</name>
</gene>
<dbReference type="PANTHER" id="PTHR48063:SF112">
    <property type="entry name" value="RECEPTOR LIKE PROTEIN 30-LIKE"/>
    <property type="match status" value="1"/>
</dbReference>
<keyword evidence="7" id="KW-0325">Glycoprotein</keyword>
<feature type="transmembrane region" description="Helical" evidence="8">
    <location>
        <begin position="190"/>
        <end position="213"/>
    </location>
</feature>
<keyword evidence="2 8" id="KW-0812">Transmembrane</keyword>
<keyword evidence="9" id="KW-1185">Reference proteome</keyword>
<dbReference type="InterPro" id="IPR046956">
    <property type="entry name" value="RLP23-like"/>
</dbReference>
<dbReference type="Gene3D" id="3.80.10.10">
    <property type="entry name" value="Ribonuclease Inhibitor"/>
    <property type="match status" value="1"/>
</dbReference>
<dbReference type="InterPro" id="IPR032675">
    <property type="entry name" value="LRR_dom_sf"/>
</dbReference>
<protein>
    <submittedName>
        <fullName evidence="10">Probable LRR receptor-like serine/threonine-protein kinase At4g36180</fullName>
    </submittedName>
</protein>
<keyword evidence="4 8" id="KW-1133">Transmembrane helix</keyword>
<keyword evidence="3" id="KW-0732">Signal</keyword>
<dbReference type="Pfam" id="PF13855">
    <property type="entry name" value="LRR_8"/>
    <property type="match status" value="1"/>
</dbReference>
<evidence type="ECO:0000313" key="10">
    <source>
        <dbReference type="RefSeq" id="XP_022154604.1"/>
    </source>
</evidence>
<comment type="subcellular location">
    <subcellularLocation>
        <location evidence="1">Membrane</location>
        <topology evidence="1">Single-pass type I membrane protein</topology>
    </subcellularLocation>
</comment>
<dbReference type="GeneID" id="111021826"/>
<evidence type="ECO:0000256" key="2">
    <source>
        <dbReference type="ARBA" id="ARBA00022692"/>
    </source>
</evidence>
<dbReference type="Pfam" id="PF00560">
    <property type="entry name" value="LRR_1"/>
    <property type="match status" value="1"/>
</dbReference>
<evidence type="ECO:0000313" key="9">
    <source>
        <dbReference type="Proteomes" id="UP000504603"/>
    </source>
</evidence>
<dbReference type="KEGG" id="mcha:111021826"/>
<dbReference type="InterPro" id="IPR001611">
    <property type="entry name" value="Leu-rich_rpt"/>
</dbReference>
<proteinExistence type="predicted"/>
<dbReference type="Proteomes" id="UP000504603">
    <property type="component" value="Unplaced"/>
</dbReference>
<sequence length="252" mass="28314">MPIVLKNSKHLLYLDLEGNHFSRIIPTWVGHNLRNLRVLKLRGNMFNGTIPSSLCLLPHLQILDLAHNQLQGNIPPNLSGFSVMTGKVPSEFVSCDIVGCVFTAKGGEQYLKSREMDYSFSQLALMVNIDLSNNSLVGFIPCEITRLTNFDGNPKLCGDPLPVKCVNEKPYEPPHGLENADQEEDEGEKWLLYVIIMLGFATGFWAVVGSLVLKRSLRYAYFISGLWMRLNTRFVQQYGDGGAKLKEICIHK</sequence>
<evidence type="ECO:0000256" key="3">
    <source>
        <dbReference type="ARBA" id="ARBA00022729"/>
    </source>
</evidence>
<dbReference type="AlphaFoldDB" id="A0A6J1DMM0"/>